<evidence type="ECO:0000313" key="1">
    <source>
        <dbReference type="EMBL" id="SCV69084.1"/>
    </source>
</evidence>
<proteinExistence type="predicted"/>
<dbReference type="EMBL" id="FMSP01000004">
    <property type="protein sequence ID" value="SCV69084.1"/>
    <property type="molecule type" value="Genomic_DNA"/>
</dbReference>
<dbReference type="AlphaFoldDB" id="A0A238FB13"/>
<sequence>MRTDSFFCLYGYINAIAGIAVLKLVEDGNAVKNGIDELCGNIEGFKSPLTAEAGEDWH</sequence>
<gene>
    <name evidence="1" type="ORF">BQ2448_2104</name>
</gene>
<reference evidence="2" key="1">
    <citation type="submission" date="2016-09" db="EMBL/GenBank/DDBJ databases">
        <authorList>
            <person name="Jeantristanb JTB J.-T."/>
            <person name="Ricardo R."/>
        </authorList>
    </citation>
    <scope>NUCLEOTIDE SEQUENCE [LARGE SCALE GENOMIC DNA]</scope>
</reference>
<accession>A0A238FB13</accession>
<dbReference type="Proteomes" id="UP000198372">
    <property type="component" value="Unassembled WGS sequence"/>
</dbReference>
<keyword evidence="2" id="KW-1185">Reference proteome</keyword>
<protein>
    <submittedName>
        <fullName evidence="1">BQ2448_2104 protein</fullName>
    </submittedName>
</protein>
<evidence type="ECO:0000313" key="2">
    <source>
        <dbReference type="Proteomes" id="UP000198372"/>
    </source>
</evidence>
<organism evidence="1 2">
    <name type="scientific">Microbotryum intermedium</name>
    <dbReference type="NCBI Taxonomy" id="269621"/>
    <lineage>
        <taxon>Eukaryota</taxon>
        <taxon>Fungi</taxon>
        <taxon>Dikarya</taxon>
        <taxon>Basidiomycota</taxon>
        <taxon>Pucciniomycotina</taxon>
        <taxon>Microbotryomycetes</taxon>
        <taxon>Microbotryales</taxon>
        <taxon>Microbotryaceae</taxon>
        <taxon>Microbotryum</taxon>
    </lineage>
</organism>
<name>A0A238FB13_9BASI</name>